<dbReference type="SUPFAM" id="SSF47413">
    <property type="entry name" value="lambda repressor-like DNA-binding domains"/>
    <property type="match status" value="1"/>
</dbReference>
<dbReference type="Gene3D" id="1.10.260.40">
    <property type="entry name" value="lambda repressor-like DNA-binding domains"/>
    <property type="match status" value="1"/>
</dbReference>
<dbReference type="AlphaFoldDB" id="A0A413QKB1"/>
<dbReference type="Proteomes" id="UP000284962">
    <property type="component" value="Unassembled WGS sequence"/>
</dbReference>
<evidence type="ECO:0000313" key="2">
    <source>
        <dbReference type="EMBL" id="RGZ99841.1"/>
    </source>
</evidence>
<dbReference type="SMART" id="SM00530">
    <property type="entry name" value="HTH_XRE"/>
    <property type="match status" value="1"/>
</dbReference>
<dbReference type="InterPro" id="IPR010982">
    <property type="entry name" value="Lambda_DNA-bd_dom_sf"/>
</dbReference>
<evidence type="ECO:0000313" key="3">
    <source>
        <dbReference type="Proteomes" id="UP000284962"/>
    </source>
</evidence>
<feature type="domain" description="HTH cro/C1-type" evidence="1">
    <location>
        <begin position="19"/>
        <end position="73"/>
    </location>
</feature>
<evidence type="ECO:0000259" key="1">
    <source>
        <dbReference type="PROSITE" id="PS50943"/>
    </source>
</evidence>
<proteinExistence type="predicted"/>
<sequence>MNNLDIFLEKYHQNILNSINAKITEENITQKKLATLSKISQPTLSKLLSGKSNFTLDQLARISYALQIDIAEITSFKSMKNEFVDNITPSRFVPENDSLVRDITRPAFKGYTNNTYYIYFYPTISTETNLIQGELTLRASDDNHCKVDLKIYTGKIDVSGQKITKNYTGDMIISVSFSSCYCSLINSEIGELCFLSFHHMFLFSQEIICRVGGVLTTSSGSNRRPTMHRMVISKYPFDISKEGDDLHFLKGQLKLNSSRIIISKEKFDKLLDNSDIKSNEELVGFFKKFEERVTPPKEYYEIDEAQLLGLDTPVMTKIMGISLLREASVTKKYNKISTKTDEFLFTYLNNRSN</sequence>
<dbReference type="PROSITE" id="PS50943">
    <property type="entry name" value="HTH_CROC1"/>
    <property type="match status" value="1"/>
</dbReference>
<name>A0A413QKB1_9FIRM</name>
<dbReference type="InterPro" id="IPR001387">
    <property type="entry name" value="Cro/C1-type_HTH"/>
</dbReference>
<reference evidence="2 3" key="1">
    <citation type="submission" date="2018-08" db="EMBL/GenBank/DDBJ databases">
        <title>A genome reference for cultivated species of the human gut microbiota.</title>
        <authorList>
            <person name="Zou Y."/>
            <person name="Xue W."/>
            <person name="Luo G."/>
        </authorList>
    </citation>
    <scope>NUCLEOTIDE SEQUENCE [LARGE SCALE GENOMIC DNA]</scope>
    <source>
        <strain evidence="2 3">AM46-16</strain>
    </source>
</reference>
<dbReference type="EMBL" id="QSEW01000007">
    <property type="protein sequence ID" value="RGZ99841.1"/>
    <property type="molecule type" value="Genomic_DNA"/>
</dbReference>
<protein>
    <submittedName>
        <fullName evidence="2">XRE family transcriptional regulator</fullName>
    </submittedName>
</protein>
<accession>A0A413QKB1</accession>
<dbReference type="GO" id="GO:0003677">
    <property type="term" value="F:DNA binding"/>
    <property type="evidence" value="ECO:0007669"/>
    <property type="project" value="InterPro"/>
</dbReference>
<dbReference type="Pfam" id="PF13443">
    <property type="entry name" value="HTH_26"/>
    <property type="match status" value="1"/>
</dbReference>
<gene>
    <name evidence="2" type="ORF">DW957_08210</name>
</gene>
<comment type="caution">
    <text evidence="2">The sequence shown here is derived from an EMBL/GenBank/DDBJ whole genome shotgun (WGS) entry which is preliminary data.</text>
</comment>
<organism evidence="2 3">
    <name type="scientific">Dorea formicigenerans</name>
    <dbReference type="NCBI Taxonomy" id="39486"/>
    <lineage>
        <taxon>Bacteria</taxon>
        <taxon>Bacillati</taxon>
        <taxon>Bacillota</taxon>
        <taxon>Clostridia</taxon>
        <taxon>Lachnospirales</taxon>
        <taxon>Lachnospiraceae</taxon>
        <taxon>Dorea</taxon>
    </lineage>
</organism>
<dbReference type="CDD" id="cd00093">
    <property type="entry name" value="HTH_XRE"/>
    <property type="match status" value="1"/>
</dbReference>